<gene>
    <name evidence="1" type="ORF">FAM18157_02861</name>
    <name evidence="2" type="ORF">FAM6012_02899</name>
</gene>
<accession>A0A422LWU3</accession>
<organism evidence="1 4">
    <name type="scientific">Lacticaseibacillus paracasei</name>
    <name type="common">Lactobacillus paracasei</name>
    <dbReference type="NCBI Taxonomy" id="1597"/>
    <lineage>
        <taxon>Bacteria</taxon>
        <taxon>Bacillati</taxon>
        <taxon>Bacillota</taxon>
        <taxon>Bacilli</taxon>
        <taxon>Lactobacillales</taxon>
        <taxon>Lactobacillaceae</taxon>
        <taxon>Lacticaseibacillus</taxon>
    </lineage>
</organism>
<dbReference type="RefSeq" id="WP_003582590.1">
    <property type="nucleotide sequence ID" value="NZ_BDIT01000062.1"/>
</dbReference>
<evidence type="ECO:0000313" key="4">
    <source>
        <dbReference type="Proteomes" id="UP000284716"/>
    </source>
</evidence>
<dbReference type="Proteomes" id="UP000284716">
    <property type="component" value="Unassembled WGS sequence"/>
</dbReference>
<proteinExistence type="predicted"/>
<protein>
    <submittedName>
        <fullName evidence="1">Uncharacterized protein</fullName>
    </submittedName>
</protein>
<evidence type="ECO:0000313" key="2">
    <source>
        <dbReference type="EMBL" id="RNE26079.1"/>
    </source>
</evidence>
<sequence length="128" mass="14973">MADTKKNTIGFFNKEKKHSPDMAYKEDIPVKETYKGSGLKAFDPSAEKKTTPVTHKVKDARRTIRIPRQQYYELLALLELSPNKYVYELIAELVDRAVKEISTDRPDELRLYQQAIERIKATDERRSR</sequence>
<dbReference type="EMBL" id="LKGI01000112">
    <property type="protein sequence ID" value="RNE26079.1"/>
    <property type="molecule type" value="Genomic_DNA"/>
</dbReference>
<dbReference type="Proteomes" id="UP000284123">
    <property type="component" value="Unassembled WGS sequence"/>
</dbReference>
<comment type="caution">
    <text evidence="1">The sequence shown here is derived from an EMBL/GenBank/DDBJ whole genome shotgun (WGS) entry which is preliminary data.</text>
</comment>
<evidence type="ECO:0000313" key="1">
    <source>
        <dbReference type="EMBL" id="RND78593.1"/>
    </source>
</evidence>
<evidence type="ECO:0000313" key="3">
    <source>
        <dbReference type="Proteomes" id="UP000284123"/>
    </source>
</evidence>
<name>A0A422LWU3_LACPA</name>
<reference evidence="3 4" key="1">
    <citation type="journal article" date="2018" name="Front. Microbiol.">
        <title>Conversion of Methionine to Cysteine in Lactobacillus paracasei Depends on the Highly Mobile cysK-ctl-cysE Gene Cluster.</title>
        <authorList>
            <person name="Wuthrich D."/>
            <person name="Irmler S."/>
            <person name="Berthoud H."/>
            <person name="Guggenbuhl B."/>
            <person name="Eugster E."/>
            <person name="Bruggmann R."/>
        </authorList>
    </citation>
    <scope>NUCLEOTIDE SEQUENCE [LARGE SCALE GENOMIC DNA]</scope>
    <source>
        <strain evidence="1 4">FAM18157</strain>
        <strain evidence="2 3">FAM6012</strain>
    </source>
</reference>
<dbReference type="EMBL" id="LKFS01000114">
    <property type="protein sequence ID" value="RND78593.1"/>
    <property type="molecule type" value="Genomic_DNA"/>
</dbReference>
<dbReference type="AlphaFoldDB" id="A0A422LWU3"/>